<dbReference type="InterPro" id="IPR025716">
    <property type="entry name" value="Post-transcriptional_regulator"/>
</dbReference>
<evidence type="ECO:0000313" key="2">
    <source>
        <dbReference type="Proteomes" id="UP000199427"/>
    </source>
</evidence>
<name>A0A1H9BVZ1_9BACI</name>
<evidence type="ECO:0000313" key="1">
    <source>
        <dbReference type="EMBL" id="SEP92713.1"/>
    </source>
</evidence>
<gene>
    <name evidence="1" type="ORF">SAMN05216362_10496</name>
</gene>
<dbReference type="EMBL" id="FOES01000004">
    <property type="protein sequence ID" value="SEP92713.1"/>
    <property type="molecule type" value="Genomic_DNA"/>
</dbReference>
<organism evidence="1 2">
    <name type="scientific">Piscibacillus halophilus</name>
    <dbReference type="NCBI Taxonomy" id="571933"/>
    <lineage>
        <taxon>Bacteria</taxon>
        <taxon>Bacillati</taxon>
        <taxon>Bacillota</taxon>
        <taxon>Bacilli</taxon>
        <taxon>Bacillales</taxon>
        <taxon>Bacillaceae</taxon>
        <taxon>Piscibacillus</taxon>
    </lineage>
</organism>
<reference evidence="1 2" key="1">
    <citation type="submission" date="2016-10" db="EMBL/GenBank/DDBJ databases">
        <authorList>
            <person name="de Groot N.N."/>
        </authorList>
    </citation>
    <scope>NUCLEOTIDE SEQUENCE [LARGE SCALE GENOMIC DNA]</scope>
    <source>
        <strain evidence="1 2">DSM 21633</strain>
    </source>
</reference>
<protein>
    <submittedName>
        <fullName evidence="1">Post-transcriptional regulator</fullName>
    </submittedName>
</protein>
<proteinExistence type="predicted"/>
<sequence>MEPMVQHVDVWKPYIKEVLESKVSELKLLGYNGVNDFEVWECLKKKVWKKEQTLPLFQVVQDILHLSGSVYMSYLTVESQQATDLMAQIEALNSTEN</sequence>
<dbReference type="Proteomes" id="UP000199427">
    <property type="component" value="Unassembled WGS sequence"/>
</dbReference>
<dbReference type="STRING" id="571933.SAMN05216362_10496"/>
<accession>A0A1H9BVZ1</accession>
<dbReference type="AlphaFoldDB" id="A0A1H9BVZ1"/>
<dbReference type="Pfam" id="PF13797">
    <property type="entry name" value="Post_transc_reg"/>
    <property type="match status" value="1"/>
</dbReference>
<keyword evidence="2" id="KW-1185">Reference proteome</keyword>